<dbReference type="InterPro" id="IPR045336">
    <property type="entry name" value="MmgE_PrpD_N"/>
</dbReference>
<protein>
    <submittedName>
        <fullName evidence="5">MmgE/PrpD family protein</fullName>
    </submittedName>
</protein>
<proteinExistence type="inferred from homology"/>
<dbReference type="InterPro" id="IPR036148">
    <property type="entry name" value="MmgE/PrpD_sf"/>
</dbReference>
<keyword evidence="6" id="KW-1185">Reference proteome</keyword>
<name>A0ABY8LAE0_9RHOB</name>
<dbReference type="InterPro" id="IPR005656">
    <property type="entry name" value="MmgE_PrpD"/>
</dbReference>
<accession>A0ABY8LAE0</accession>
<sequence>MDPIAFARDTTPLPAAALHQARRCLLDLGGVGWGGAGLPMARIARDHAAGDLPGAVPLAFDTRMASPMGAALAAGMTIDALDGHDGFNPAKGHCGCGLLAGLIAVAPDDLPGAALLDLLARGYELASRLAIVQHASCPDYHTSGSWVAPALALLAGRIAGLDRDAMAHAAGIAEYHGPRSQMMRCIDHPTMVKDGSGQGAMVGVQAALLAARGFTGAPARTLTGAAWADLGRRWMIAEQYFKPYPVCRWAQPPVEAVLSLRADLRGPVTEIVIETFHESTRLATCHPATPEEAQYSTAFPVAIALARGGIGPADLHGAALHDPEVRRLAACLRFEESAEANALFPGTRIARARITAGGRNHVSDWHRPRWDAEAPPSDAELRAKFDAFTDGILPPARQRAVAATLWDPADARAVRDALRPALSASDRGDHSPSPSSTASSSA</sequence>
<dbReference type="Gene3D" id="3.30.1330.120">
    <property type="entry name" value="2-methylcitrate dehydratase PrpD"/>
    <property type="match status" value="1"/>
</dbReference>
<dbReference type="PANTHER" id="PTHR16943">
    <property type="entry name" value="2-METHYLCITRATE DEHYDRATASE-RELATED"/>
    <property type="match status" value="1"/>
</dbReference>
<feature type="compositionally biased region" description="Low complexity" evidence="2">
    <location>
        <begin position="431"/>
        <end position="442"/>
    </location>
</feature>
<gene>
    <name evidence="5" type="ORF">P8627_11095</name>
</gene>
<dbReference type="RefSeq" id="WP_279964162.1">
    <property type="nucleotide sequence ID" value="NZ_CP122537.1"/>
</dbReference>
<dbReference type="Pfam" id="PF19305">
    <property type="entry name" value="MmgE_PrpD_C"/>
    <property type="match status" value="1"/>
</dbReference>
<evidence type="ECO:0000259" key="3">
    <source>
        <dbReference type="Pfam" id="PF03972"/>
    </source>
</evidence>
<reference evidence="5 6" key="1">
    <citation type="submission" date="2023-04" db="EMBL/GenBank/DDBJ databases">
        <title>Jannaschia ovalis sp. nov., a marine bacterium isolated from sea tidal flat.</title>
        <authorList>
            <person name="Kwon D.Y."/>
            <person name="Kim J.-J."/>
        </authorList>
    </citation>
    <scope>NUCLEOTIDE SEQUENCE [LARGE SCALE GENOMIC DNA]</scope>
    <source>
        <strain evidence="5 6">GRR-S6-38</strain>
    </source>
</reference>
<dbReference type="Pfam" id="PF03972">
    <property type="entry name" value="MmgE_PrpD_N"/>
    <property type="match status" value="1"/>
</dbReference>
<evidence type="ECO:0000259" key="4">
    <source>
        <dbReference type="Pfam" id="PF19305"/>
    </source>
</evidence>
<evidence type="ECO:0000256" key="1">
    <source>
        <dbReference type="ARBA" id="ARBA00006174"/>
    </source>
</evidence>
<feature type="domain" description="MmgE/PrpD N-terminal" evidence="3">
    <location>
        <begin position="10"/>
        <end position="224"/>
    </location>
</feature>
<dbReference type="InterPro" id="IPR042188">
    <property type="entry name" value="MmgE/PrpD_sf_2"/>
</dbReference>
<dbReference type="EMBL" id="CP122537">
    <property type="protein sequence ID" value="WGH77582.1"/>
    <property type="molecule type" value="Genomic_DNA"/>
</dbReference>
<dbReference type="InterPro" id="IPR042183">
    <property type="entry name" value="MmgE/PrpD_sf_1"/>
</dbReference>
<evidence type="ECO:0000313" key="5">
    <source>
        <dbReference type="EMBL" id="WGH77582.1"/>
    </source>
</evidence>
<organism evidence="5 6">
    <name type="scientific">Jannaschia ovalis</name>
    <dbReference type="NCBI Taxonomy" id="3038773"/>
    <lineage>
        <taxon>Bacteria</taxon>
        <taxon>Pseudomonadati</taxon>
        <taxon>Pseudomonadota</taxon>
        <taxon>Alphaproteobacteria</taxon>
        <taxon>Rhodobacterales</taxon>
        <taxon>Roseobacteraceae</taxon>
        <taxon>Jannaschia</taxon>
    </lineage>
</organism>
<dbReference type="Proteomes" id="UP001243420">
    <property type="component" value="Chromosome"/>
</dbReference>
<dbReference type="Gene3D" id="1.10.4100.10">
    <property type="entry name" value="2-methylcitrate dehydratase PrpD"/>
    <property type="match status" value="1"/>
</dbReference>
<feature type="region of interest" description="Disordered" evidence="2">
    <location>
        <begin position="417"/>
        <end position="442"/>
    </location>
</feature>
<dbReference type="PANTHER" id="PTHR16943:SF8">
    <property type="entry name" value="2-METHYLCITRATE DEHYDRATASE"/>
    <property type="match status" value="1"/>
</dbReference>
<evidence type="ECO:0000313" key="6">
    <source>
        <dbReference type="Proteomes" id="UP001243420"/>
    </source>
</evidence>
<evidence type="ECO:0000256" key="2">
    <source>
        <dbReference type="SAM" id="MobiDB-lite"/>
    </source>
</evidence>
<dbReference type="SUPFAM" id="SSF103378">
    <property type="entry name" value="2-methylcitrate dehydratase PrpD"/>
    <property type="match status" value="1"/>
</dbReference>
<feature type="domain" description="MmgE/PrpD C-terminal" evidence="4">
    <location>
        <begin position="244"/>
        <end position="406"/>
    </location>
</feature>
<dbReference type="InterPro" id="IPR045337">
    <property type="entry name" value="MmgE_PrpD_C"/>
</dbReference>
<comment type="similarity">
    <text evidence="1">Belongs to the PrpD family.</text>
</comment>